<dbReference type="PANTHER" id="PTHR46577:SF1">
    <property type="entry name" value="HTH-TYPE TRANSCRIPTIONAL REGULATORY PROTEIN GABR"/>
    <property type="match status" value="1"/>
</dbReference>
<dbReference type="OrthoDB" id="594134at2"/>
<protein>
    <submittedName>
        <fullName evidence="8">GntR family transcriptional regulator / MocR family aminotransferase</fullName>
    </submittedName>
</protein>
<dbReference type="GO" id="GO:0008483">
    <property type="term" value="F:transaminase activity"/>
    <property type="evidence" value="ECO:0007669"/>
    <property type="project" value="UniProtKB-KW"/>
</dbReference>
<evidence type="ECO:0000313" key="8">
    <source>
        <dbReference type="EMBL" id="SDT42083.1"/>
    </source>
</evidence>
<dbReference type="STRING" id="630515.SAMN04489812_5737"/>
<comment type="similarity">
    <text evidence="1">In the C-terminal section; belongs to the class-I pyridoxal-phosphate-dependent aminotransferase family.</text>
</comment>
<dbReference type="InterPro" id="IPR015421">
    <property type="entry name" value="PyrdxlP-dep_Trfase_major"/>
</dbReference>
<evidence type="ECO:0000313" key="9">
    <source>
        <dbReference type="Proteomes" id="UP000199103"/>
    </source>
</evidence>
<dbReference type="InterPro" id="IPR036390">
    <property type="entry name" value="WH_DNA-bd_sf"/>
</dbReference>
<dbReference type="Pfam" id="PF00155">
    <property type="entry name" value="Aminotran_1_2"/>
    <property type="match status" value="1"/>
</dbReference>
<keyword evidence="8" id="KW-0032">Aminotransferase</keyword>
<evidence type="ECO:0000256" key="2">
    <source>
        <dbReference type="ARBA" id="ARBA00022898"/>
    </source>
</evidence>
<keyword evidence="9" id="KW-1185">Reference proteome</keyword>
<keyword evidence="3" id="KW-0805">Transcription regulation</keyword>
<dbReference type="InterPro" id="IPR004839">
    <property type="entry name" value="Aminotransferase_I/II_large"/>
</dbReference>
<accession>A0A1H2A880</accession>
<dbReference type="CDD" id="cd07377">
    <property type="entry name" value="WHTH_GntR"/>
    <property type="match status" value="1"/>
</dbReference>
<dbReference type="AlphaFoldDB" id="A0A1H2A880"/>
<dbReference type="CDD" id="cd00609">
    <property type="entry name" value="AAT_like"/>
    <property type="match status" value="1"/>
</dbReference>
<dbReference type="GO" id="GO:0003700">
    <property type="term" value="F:DNA-binding transcription factor activity"/>
    <property type="evidence" value="ECO:0007669"/>
    <property type="project" value="InterPro"/>
</dbReference>
<evidence type="ECO:0000256" key="4">
    <source>
        <dbReference type="ARBA" id="ARBA00023125"/>
    </source>
</evidence>
<evidence type="ECO:0000256" key="1">
    <source>
        <dbReference type="ARBA" id="ARBA00005384"/>
    </source>
</evidence>
<dbReference type="PRINTS" id="PR00035">
    <property type="entry name" value="HTHGNTR"/>
</dbReference>
<feature type="domain" description="HTH gntR-type" evidence="7">
    <location>
        <begin position="18"/>
        <end position="85"/>
    </location>
</feature>
<dbReference type="SUPFAM" id="SSF53383">
    <property type="entry name" value="PLP-dependent transferases"/>
    <property type="match status" value="1"/>
</dbReference>
<dbReference type="PANTHER" id="PTHR46577">
    <property type="entry name" value="HTH-TYPE TRANSCRIPTIONAL REGULATORY PROTEIN GABR"/>
    <property type="match status" value="1"/>
</dbReference>
<organism evidence="8 9">
    <name type="scientific">Microlunatus soli</name>
    <dbReference type="NCBI Taxonomy" id="630515"/>
    <lineage>
        <taxon>Bacteria</taxon>
        <taxon>Bacillati</taxon>
        <taxon>Actinomycetota</taxon>
        <taxon>Actinomycetes</taxon>
        <taxon>Propionibacteriales</taxon>
        <taxon>Propionibacteriaceae</taxon>
        <taxon>Microlunatus</taxon>
    </lineage>
</organism>
<dbReference type="GO" id="GO:0030170">
    <property type="term" value="F:pyridoxal phosphate binding"/>
    <property type="evidence" value="ECO:0007669"/>
    <property type="project" value="InterPro"/>
</dbReference>
<dbReference type="EMBL" id="LT629772">
    <property type="protein sequence ID" value="SDT42083.1"/>
    <property type="molecule type" value="Genomic_DNA"/>
</dbReference>
<keyword evidence="4" id="KW-0238">DNA-binding</keyword>
<dbReference type="Proteomes" id="UP000199103">
    <property type="component" value="Chromosome I"/>
</dbReference>
<name>A0A1H2A880_9ACTN</name>
<dbReference type="Pfam" id="PF00392">
    <property type="entry name" value="GntR"/>
    <property type="match status" value="1"/>
</dbReference>
<dbReference type="RefSeq" id="WP_091530371.1">
    <property type="nucleotide sequence ID" value="NZ_LT629772.1"/>
</dbReference>
<keyword evidence="2" id="KW-0663">Pyridoxal phosphate</keyword>
<keyword evidence="8" id="KW-0808">Transferase</keyword>
<keyword evidence="5" id="KW-0804">Transcription</keyword>
<dbReference type="PROSITE" id="PS50949">
    <property type="entry name" value="HTH_GNTR"/>
    <property type="match status" value="1"/>
</dbReference>
<dbReference type="InterPro" id="IPR036388">
    <property type="entry name" value="WH-like_DNA-bd_sf"/>
</dbReference>
<sequence>MTGGSDFLQLDPAGIPRGRRTDWLADRLRAATGEALPVGARLPATRELAAELGFARGTVTEAYQRLIEEGLLVTNRGGGTSVAARSAPAAEIDATTAAGATGPGRGTGPDSDPDVIDLISGVPDLSAFPRTAWLRAEQAVLERADSRQLGYAPAQGVPELRAELAGWLARSRGVTTSPDRIVITGGVTGALSLLYQVLGSNGGPVVAIEDPGAEGNRRILQHWGCRTVPVPVDADGLDVEALERTDSDAVVLTPAHHYPTGVVLSADRRRRLVSWAADRDALIIEDDYDAEYRYDRAPVRAMQPLAPERIGYASSLSKTLAPALRLGWLAAPERLVGPIVERRWALDLGAPALPQLVLTELLRSGALARHLRSMRTRHRGRRDALVAALTERFPGCRVTGIAAGIYLVVLFDDDVDDQEFARRAADHGVQVQPLSTHRIRPGRPGLVISYANQSPQRLRTAVGRLAAAGRRPTTIGRSDSGSQAARLPERRRQ</sequence>
<evidence type="ECO:0000256" key="6">
    <source>
        <dbReference type="SAM" id="MobiDB-lite"/>
    </source>
</evidence>
<evidence type="ECO:0000256" key="3">
    <source>
        <dbReference type="ARBA" id="ARBA00023015"/>
    </source>
</evidence>
<dbReference type="Gene3D" id="3.40.640.10">
    <property type="entry name" value="Type I PLP-dependent aspartate aminotransferase-like (Major domain)"/>
    <property type="match status" value="1"/>
</dbReference>
<proteinExistence type="inferred from homology"/>
<evidence type="ECO:0000259" key="7">
    <source>
        <dbReference type="PROSITE" id="PS50949"/>
    </source>
</evidence>
<feature type="region of interest" description="Disordered" evidence="6">
    <location>
        <begin position="468"/>
        <end position="493"/>
    </location>
</feature>
<gene>
    <name evidence="8" type="ORF">SAMN04489812_5737</name>
</gene>
<reference evidence="8 9" key="1">
    <citation type="submission" date="2016-10" db="EMBL/GenBank/DDBJ databases">
        <authorList>
            <person name="de Groot N.N."/>
        </authorList>
    </citation>
    <scope>NUCLEOTIDE SEQUENCE [LARGE SCALE GENOMIC DNA]</scope>
    <source>
        <strain evidence="8 9">DSM 21800</strain>
    </source>
</reference>
<dbReference type="SUPFAM" id="SSF46785">
    <property type="entry name" value="Winged helix' DNA-binding domain"/>
    <property type="match status" value="1"/>
</dbReference>
<dbReference type="SMART" id="SM00345">
    <property type="entry name" value="HTH_GNTR"/>
    <property type="match status" value="1"/>
</dbReference>
<dbReference type="InterPro" id="IPR051446">
    <property type="entry name" value="HTH_trans_reg/aminotransferase"/>
</dbReference>
<dbReference type="GO" id="GO:0003677">
    <property type="term" value="F:DNA binding"/>
    <property type="evidence" value="ECO:0007669"/>
    <property type="project" value="UniProtKB-KW"/>
</dbReference>
<dbReference type="InterPro" id="IPR015424">
    <property type="entry name" value="PyrdxlP-dep_Trfase"/>
</dbReference>
<feature type="region of interest" description="Disordered" evidence="6">
    <location>
        <begin position="94"/>
        <end position="113"/>
    </location>
</feature>
<dbReference type="Gene3D" id="1.10.10.10">
    <property type="entry name" value="Winged helix-like DNA-binding domain superfamily/Winged helix DNA-binding domain"/>
    <property type="match status" value="1"/>
</dbReference>
<evidence type="ECO:0000256" key="5">
    <source>
        <dbReference type="ARBA" id="ARBA00023163"/>
    </source>
</evidence>
<dbReference type="InterPro" id="IPR000524">
    <property type="entry name" value="Tscrpt_reg_HTH_GntR"/>
</dbReference>